<evidence type="ECO:0000256" key="1">
    <source>
        <dbReference type="SAM" id="MobiDB-lite"/>
    </source>
</evidence>
<dbReference type="VEuPathDB" id="FungiDB:CNBG_2018"/>
<dbReference type="Gene3D" id="3.40.50.790">
    <property type="match status" value="1"/>
</dbReference>
<reference evidence="2 3" key="1">
    <citation type="journal article" date="2011" name="MBio">
        <title>Genome variation in Cryptococcus gattii, an emerging pathogen of immunocompetent hosts.</title>
        <authorList>
            <person name="D'Souza C.A."/>
            <person name="Kronstad J.W."/>
            <person name="Taylor G."/>
            <person name="Warren R."/>
            <person name="Yuen M."/>
            <person name="Hu G."/>
            <person name="Jung W.H."/>
            <person name="Sham A."/>
            <person name="Kidd S.E."/>
            <person name="Tangen K."/>
            <person name="Lee N."/>
            <person name="Zeilmaker T."/>
            <person name="Sawkins J."/>
            <person name="McVicker G."/>
            <person name="Shah S."/>
            <person name="Gnerre S."/>
            <person name="Griggs A."/>
            <person name="Zeng Q."/>
            <person name="Bartlett K."/>
            <person name="Li W."/>
            <person name="Wang X."/>
            <person name="Heitman J."/>
            <person name="Stajich J.E."/>
            <person name="Fraser J.A."/>
            <person name="Meyer W."/>
            <person name="Carter D."/>
            <person name="Schein J."/>
            <person name="Krzywinski M."/>
            <person name="Kwon-Chung K.J."/>
            <person name="Varma A."/>
            <person name="Wang J."/>
            <person name="Brunham R."/>
            <person name="Fyfe M."/>
            <person name="Ouellette B.F."/>
            <person name="Siddiqui A."/>
            <person name="Marra M."/>
            <person name="Jones S."/>
            <person name="Holt R."/>
            <person name="Birren B.W."/>
            <person name="Galagan J.E."/>
            <person name="Cuomo C.A."/>
        </authorList>
    </citation>
    <scope>NUCLEOTIDE SEQUENCE [LARGE SCALE GENOMIC DNA]</scope>
    <source>
        <strain evidence="2 3">R265</strain>
    </source>
</reference>
<dbReference type="InterPro" id="IPR028364">
    <property type="entry name" value="Ribosomal_uL1/biogenesis"/>
</dbReference>
<reference evidence="2 3" key="2">
    <citation type="journal article" date="2018" name="Proc. Natl. Acad. Sci.">
        <title>RNAi is a critical determinant of centromere evolution in closely related fungi.</title>
        <authorList>
            <person name="Yadav V."/>
            <person name="Sun S."/>
            <person name="Billmyre R.B."/>
            <person name="Thimmappa B.C."/>
            <person name="Shea T."/>
            <person name="Lintner R."/>
            <person name="Bakkeren G."/>
            <person name="Cuomo C.A."/>
            <person name="Heitman J."/>
            <person name="Sanyal K."/>
        </authorList>
    </citation>
    <scope>NUCLEOTIDE SEQUENCE [LARGE SCALE GENOMIC DNA]</scope>
    <source>
        <strain evidence="2 3">R265</strain>
    </source>
</reference>
<feature type="compositionally biased region" description="Pro residues" evidence="1">
    <location>
        <begin position="18"/>
        <end position="27"/>
    </location>
</feature>
<dbReference type="OrthoDB" id="10251727at2759"/>
<accession>A0A095C5Z9</accession>
<name>A0A095C5Z9_CRYD2</name>
<feature type="compositionally biased region" description="Basic residues" evidence="1">
    <location>
        <begin position="353"/>
        <end position="362"/>
    </location>
</feature>
<dbReference type="CDD" id="cd00403">
    <property type="entry name" value="Ribosomal_L1"/>
    <property type="match status" value="1"/>
</dbReference>
<feature type="compositionally biased region" description="Acidic residues" evidence="1">
    <location>
        <begin position="284"/>
        <end position="295"/>
    </location>
</feature>
<proteinExistence type="predicted"/>
<dbReference type="HOGENOM" id="CLU_026457_4_0_1"/>
<dbReference type="Pfam" id="PF00687">
    <property type="entry name" value="Ribosomal_L1"/>
    <property type="match status" value="1"/>
</dbReference>
<protein>
    <submittedName>
        <fullName evidence="2">Ribosome biogenesis protein UTP30</fullName>
    </submittedName>
</protein>
<dbReference type="InterPro" id="IPR016095">
    <property type="entry name" value="Ribosomal_uL1_3-a/b-sand"/>
</dbReference>
<dbReference type="OMA" id="PQRAYKN"/>
<dbReference type="RefSeq" id="XP_062882078.1">
    <property type="nucleotide sequence ID" value="XM_063026123.1"/>
</dbReference>
<dbReference type="EMBL" id="CP025763">
    <property type="protein sequence ID" value="KGB76180.1"/>
    <property type="molecule type" value="Genomic_DNA"/>
</dbReference>
<evidence type="ECO:0000313" key="2">
    <source>
        <dbReference type="EMBL" id="KGB76180.1"/>
    </source>
</evidence>
<feature type="compositionally biased region" description="Low complexity" evidence="1">
    <location>
        <begin position="1"/>
        <end position="11"/>
    </location>
</feature>
<dbReference type="InterPro" id="IPR023674">
    <property type="entry name" value="Ribosomal_uL1-like"/>
</dbReference>
<feature type="region of interest" description="Disordered" evidence="1">
    <location>
        <begin position="272"/>
        <end position="362"/>
    </location>
</feature>
<dbReference type="Proteomes" id="UP000029445">
    <property type="component" value="Chromosome 5"/>
</dbReference>
<dbReference type="AlphaFoldDB" id="A0A095C5Z9"/>
<dbReference type="KEGG" id="cdeu:CNBG_2018"/>
<dbReference type="SUPFAM" id="SSF56808">
    <property type="entry name" value="Ribosomal protein L1"/>
    <property type="match status" value="1"/>
</dbReference>
<keyword evidence="3" id="KW-1185">Reference proteome</keyword>
<feature type="region of interest" description="Disordered" evidence="1">
    <location>
        <begin position="1"/>
        <end position="32"/>
    </location>
</feature>
<gene>
    <name evidence="2" type="ORF">CNBG_2018</name>
</gene>
<sequence length="362" mass="39191">MAPSAPQPATSKKAKKPQPAPKAPLPLPSTFSTAQAEKAVKALLAHHAKVSKQKEEEQLLPREEHVWVVVNTKTGSTRRSLNPIKIQLPHPALPPPPTSSVCLFTKDPQRQYKDLLAQHNIKFISRVVGVEKLKGKFKPYEARRELLRDHDMFLCDERVLAVMPKLLGKMFFEAKKQPIPVNLQRKDLTSTLARAISSTYFHPTTGTSTSTRIATPSHSSPSQTLANLLEAVPQIVAEVEGGWDGVLSVGIKTSGSVMLPVWTGKLGGRFEKTEKPEKSANAGEEMEVEVDEESEIPSAPAPAAAPTVQKKEKKEKTAVAAVEKPKKKSSTIGSTAGGAAKRAKQVAVGAKKPAVKKSKSKL</sequence>
<evidence type="ECO:0000313" key="3">
    <source>
        <dbReference type="Proteomes" id="UP000029445"/>
    </source>
</evidence>
<dbReference type="GeneID" id="88178397"/>
<organism evidence="2 3">
    <name type="scientific">Cryptococcus deuterogattii (strain R265)</name>
    <name type="common">Cryptococcus gattii VGII (strain R265)</name>
    <dbReference type="NCBI Taxonomy" id="294750"/>
    <lineage>
        <taxon>Eukaryota</taxon>
        <taxon>Fungi</taxon>
        <taxon>Dikarya</taxon>
        <taxon>Basidiomycota</taxon>
        <taxon>Agaricomycotina</taxon>
        <taxon>Tremellomycetes</taxon>
        <taxon>Tremellales</taxon>
        <taxon>Cryptococcaceae</taxon>
        <taxon>Cryptococcus</taxon>
        <taxon>Cryptococcus gattii species complex</taxon>
    </lineage>
</organism>
<dbReference type="FunFam" id="3.40.50.790:FF:000011">
    <property type="entry name" value="Unplaced genomic scaffold supercont1.18, whole genome shotgun sequence"/>
    <property type="match status" value="1"/>
</dbReference>
<dbReference type="STRING" id="294750.A0A095C5Z9"/>